<keyword evidence="4" id="KW-0479">Metal-binding</keyword>
<dbReference type="GO" id="GO:0051537">
    <property type="term" value="F:2 iron, 2 sulfur cluster binding"/>
    <property type="evidence" value="ECO:0007669"/>
    <property type="project" value="UniProtKB-KW"/>
</dbReference>
<dbReference type="PANTHER" id="PTHR43112:SF10">
    <property type="entry name" value="FERREDOXIN C 2, CHLOROPLASTIC"/>
    <property type="match status" value="1"/>
</dbReference>
<feature type="domain" description="2Fe-2S ferredoxin-type" evidence="9">
    <location>
        <begin position="4"/>
        <end position="96"/>
    </location>
</feature>
<evidence type="ECO:0000313" key="11">
    <source>
        <dbReference type="Proteomes" id="UP000180235"/>
    </source>
</evidence>
<gene>
    <name evidence="10" type="primary">petF-4</name>
    <name evidence="10" type="ORF">GlitD10_2190</name>
</gene>
<evidence type="ECO:0000313" key="10">
    <source>
        <dbReference type="EMBL" id="APB34519.1"/>
    </source>
</evidence>
<sequence length="121" mass="13541">MRYYNVIIHDRQKGETYRAQVPENEYLLTSLEAQGIALPFACRNGCCTTCGVRVQRGEVLQTEALGISAPLRAAGYALVCVGYARSDLELTTQDEDELYELQFGQYFGKGRVRVGLPLEED</sequence>
<keyword evidence="5" id="KW-0249">Electron transport</keyword>
<evidence type="ECO:0000259" key="9">
    <source>
        <dbReference type="PROSITE" id="PS51085"/>
    </source>
</evidence>
<dbReference type="CDD" id="cd00207">
    <property type="entry name" value="fer2"/>
    <property type="match status" value="1"/>
</dbReference>
<dbReference type="KEGG" id="glt:GlitD10_2190"/>
<dbReference type="Gene3D" id="3.10.20.30">
    <property type="match status" value="1"/>
</dbReference>
<dbReference type="SUPFAM" id="SSF54292">
    <property type="entry name" value="2Fe-2S ferredoxin-like"/>
    <property type="match status" value="1"/>
</dbReference>
<reference evidence="10 11" key="1">
    <citation type="submission" date="2016-10" db="EMBL/GenBank/DDBJ databases">
        <title>Description of Gloeomargarita lithophora gen. nov., sp. nov., a thylakoid-bearing basal-branching cyanobacterium with intracellular carbonates, and proposal for Gloeomargaritales ord. nov.</title>
        <authorList>
            <person name="Moreira D."/>
            <person name="Tavera R."/>
            <person name="Benzerara K."/>
            <person name="Skouri-Panet F."/>
            <person name="Couradeau E."/>
            <person name="Gerard E."/>
            <person name="Loussert C."/>
            <person name="Novelo E."/>
            <person name="Zivanovic Y."/>
            <person name="Lopez-Garcia P."/>
        </authorList>
    </citation>
    <scope>NUCLEOTIDE SEQUENCE [LARGE SCALE GENOMIC DNA]</scope>
    <source>
        <strain evidence="10 11">D10</strain>
    </source>
</reference>
<dbReference type="RefSeq" id="WP_230402765.1">
    <property type="nucleotide sequence ID" value="NZ_CP017675.1"/>
</dbReference>
<dbReference type="Pfam" id="PF00111">
    <property type="entry name" value="Fer2"/>
    <property type="match status" value="1"/>
</dbReference>
<keyword evidence="6" id="KW-0408">Iron</keyword>
<evidence type="ECO:0000256" key="6">
    <source>
        <dbReference type="ARBA" id="ARBA00023004"/>
    </source>
</evidence>
<dbReference type="STRING" id="1188229.GlitD10_2190"/>
<dbReference type="InterPro" id="IPR001041">
    <property type="entry name" value="2Fe-2S_ferredoxin-type"/>
</dbReference>
<evidence type="ECO:0000256" key="8">
    <source>
        <dbReference type="ARBA" id="ARBA00034078"/>
    </source>
</evidence>
<evidence type="ECO:0000256" key="3">
    <source>
        <dbReference type="ARBA" id="ARBA00022714"/>
    </source>
</evidence>
<organism evidence="10 11">
    <name type="scientific">Gloeomargarita lithophora Alchichica-D10</name>
    <dbReference type="NCBI Taxonomy" id="1188229"/>
    <lineage>
        <taxon>Bacteria</taxon>
        <taxon>Bacillati</taxon>
        <taxon>Cyanobacteriota</taxon>
        <taxon>Cyanophyceae</taxon>
        <taxon>Gloeomargaritales</taxon>
        <taxon>Gloeomargaritaceae</taxon>
        <taxon>Gloeomargarita</taxon>
    </lineage>
</organism>
<dbReference type="AlphaFoldDB" id="A0A1J0AF25"/>
<evidence type="ECO:0000256" key="1">
    <source>
        <dbReference type="ARBA" id="ARBA00007874"/>
    </source>
</evidence>
<dbReference type="Proteomes" id="UP000180235">
    <property type="component" value="Chromosome"/>
</dbReference>
<dbReference type="PANTHER" id="PTHR43112">
    <property type="entry name" value="FERREDOXIN"/>
    <property type="match status" value="1"/>
</dbReference>
<keyword evidence="7" id="KW-0411">Iron-sulfur</keyword>
<evidence type="ECO:0000256" key="5">
    <source>
        <dbReference type="ARBA" id="ARBA00022982"/>
    </source>
</evidence>
<name>A0A1J0AF25_9CYAN</name>
<proteinExistence type="inferred from homology"/>
<dbReference type="GO" id="GO:0046872">
    <property type="term" value="F:metal ion binding"/>
    <property type="evidence" value="ECO:0007669"/>
    <property type="project" value="UniProtKB-KW"/>
</dbReference>
<dbReference type="InterPro" id="IPR012675">
    <property type="entry name" value="Beta-grasp_dom_sf"/>
</dbReference>
<keyword evidence="11" id="KW-1185">Reference proteome</keyword>
<dbReference type="PROSITE" id="PS51085">
    <property type="entry name" value="2FE2S_FER_2"/>
    <property type="match status" value="1"/>
</dbReference>
<comment type="similarity">
    <text evidence="1">Belongs to the 2Fe2S plant-type ferredoxin family.</text>
</comment>
<evidence type="ECO:0000256" key="4">
    <source>
        <dbReference type="ARBA" id="ARBA00022723"/>
    </source>
</evidence>
<keyword evidence="2" id="KW-0813">Transport</keyword>
<comment type="cofactor">
    <cofactor evidence="8">
        <name>[2Fe-2S] cluster</name>
        <dbReference type="ChEBI" id="CHEBI:190135"/>
    </cofactor>
</comment>
<protein>
    <submittedName>
        <fullName evidence="10">2Fe-2S ferredoxin</fullName>
    </submittedName>
</protein>
<keyword evidence="3" id="KW-0001">2Fe-2S</keyword>
<evidence type="ECO:0000256" key="2">
    <source>
        <dbReference type="ARBA" id="ARBA00022448"/>
    </source>
</evidence>
<dbReference type="EMBL" id="CP017675">
    <property type="protein sequence ID" value="APB34519.1"/>
    <property type="molecule type" value="Genomic_DNA"/>
</dbReference>
<accession>A0A1J0AF25</accession>
<dbReference type="InterPro" id="IPR036010">
    <property type="entry name" value="2Fe-2S_ferredoxin-like_sf"/>
</dbReference>
<evidence type="ECO:0000256" key="7">
    <source>
        <dbReference type="ARBA" id="ARBA00023014"/>
    </source>
</evidence>